<gene>
    <name evidence="1" type="ORF">NCTC13159_04785</name>
</gene>
<protein>
    <submittedName>
        <fullName evidence="1">Uncharacterized protein</fullName>
    </submittedName>
</protein>
<comment type="caution">
    <text evidence="1">The sequence shown here is derived from an EMBL/GenBank/DDBJ whole genome shotgun (WGS) entry which is preliminary data.</text>
</comment>
<name>A0AAJ4ZGZ8_PANPU</name>
<evidence type="ECO:0000313" key="2">
    <source>
        <dbReference type="Proteomes" id="UP000254589"/>
    </source>
</evidence>
<sequence>MFLRDRLRKRHLELLKRLIAADMSQIIDPCAGSFDRQ</sequence>
<reference evidence="1 2" key="1">
    <citation type="submission" date="2018-06" db="EMBL/GenBank/DDBJ databases">
        <authorList>
            <consortium name="Pathogen Informatics"/>
            <person name="Doyle S."/>
        </authorList>
    </citation>
    <scope>NUCLEOTIDE SEQUENCE [LARGE SCALE GENOMIC DNA]</scope>
    <source>
        <strain evidence="1 2">NCTC13159</strain>
    </source>
</reference>
<accession>A0AAJ4ZGZ8</accession>
<evidence type="ECO:0000313" key="1">
    <source>
        <dbReference type="EMBL" id="SUA93227.1"/>
    </source>
</evidence>
<dbReference type="AlphaFoldDB" id="A0AAJ4ZGZ8"/>
<organism evidence="1 2">
    <name type="scientific">Pandoraea pulmonicola</name>
    <dbReference type="NCBI Taxonomy" id="93221"/>
    <lineage>
        <taxon>Bacteria</taxon>
        <taxon>Pseudomonadati</taxon>
        <taxon>Pseudomonadota</taxon>
        <taxon>Betaproteobacteria</taxon>
        <taxon>Burkholderiales</taxon>
        <taxon>Burkholderiaceae</taxon>
        <taxon>Pandoraea</taxon>
    </lineage>
</organism>
<proteinExistence type="predicted"/>
<dbReference type="EMBL" id="UGSJ01000001">
    <property type="protein sequence ID" value="SUA93227.1"/>
    <property type="molecule type" value="Genomic_DNA"/>
</dbReference>
<dbReference type="Proteomes" id="UP000254589">
    <property type="component" value="Unassembled WGS sequence"/>
</dbReference>